<sequence>MQRWVRLFLSLFAASVFVVLLVPFQPWMPTAQLDPSWVLGLNQAVAQGLVFGRDIIFTGGPYAAAVFEQYHPATYLTAVVVTLLFAAFFFAAFQAISRGTGALWTVVLLLSVLVVVASKLALLTAYGLILSIVLVRHCAEDGDDESPPRPLLVAALFVPLGLIPLTKINLLLSTAALIPVQLAFLWLKGRKGLAVCSLAVPAATLVATWLLAGQPLDGLPAYFETGFSVIAGYSDAMSSHGPIKEVIVYALMALAILLAVILSPGSSRLSALLLFLSFAAYLFLSLKAAFVRHDGHAFNAAAALVVAAALLKFAIPRNLAVTAAVLASIAGAGYIESHYVKLTASLVAELATRPYIKAATGLERAITGGDLETTYLAQLAAIRAETKIPPLAGTVDIYSYGQAALIASGNKWAPRPNLQSHAAYTPALADADRAYLLERGPDNVIFRIEPIDARYPSLEDGSSWPVLLGDYRLDKAAGDYLYLRRRDDVSAPDLRPVSEGACRFDEPIGLPDSDKPLFLKIGLRKTLLGQLASLLFRVPAIMITAELENGETRQYRLIPGMTEAGFIVSPLVENIQEFAAFYGDEAALAGKRVKSFQISGRWIDLLWHNPCEIGISTIEPRPGG</sequence>
<feature type="transmembrane region" description="Helical" evidence="1">
    <location>
        <begin position="103"/>
        <end position="134"/>
    </location>
</feature>
<keyword evidence="1" id="KW-0472">Membrane</keyword>
<accession>A0A5J6N580</accession>
<feature type="transmembrane region" description="Helical" evidence="1">
    <location>
        <begin position="246"/>
        <end position="263"/>
    </location>
</feature>
<dbReference type="Proteomes" id="UP000325797">
    <property type="component" value="Chromosome"/>
</dbReference>
<evidence type="ECO:0000313" key="2">
    <source>
        <dbReference type="EMBL" id="QEX25039.1"/>
    </source>
</evidence>
<feature type="transmembrane region" description="Helical" evidence="1">
    <location>
        <begin position="7"/>
        <end position="28"/>
    </location>
</feature>
<dbReference type="AlphaFoldDB" id="A0A5J6N580"/>
<reference evidence="2 3" key="1">
    <citation type="submission" date="2019-08" db="EMBL/GenBank/DDBJ databases">
        <title>Hyperibacter terrae gen. nov., sp. nov. and Hyperibacter viscosus sp. nov., two new members in the family Rhodospirillaceae isolated from the rhizosphere of Hypericum perforatum.</title>
        <authorList>
            <person name="Noviana Z."/>
        </authorList>
    </citation>
    <scope>NUCLEOTIDE SEQUENCE [LARGE SCALE GENOMIC DNA]</scope>
    <source>
        <strain evidence="2 3">R5959</strain>
    </source>
</reference>
<feature type="transmembrane region" description="Helical" evidence="1">
    <location>
        <begin position="75"/>
        <end position="96"/>
    </location>
</feature>
<keyword evidence="3" id="KW-1185">Reference proteome</keyword>
<keyword evidence="1" id="KW-0812">Transmembrane</keyword>
<dbReference type="KEGG" id="hadh:FRZ61_49840"/>
<feature type="transmembrane region" description="Helical" evidence="1">
    <location>
        <begin position="154"/>
        <end position="180"/>
    </location>
</feature>
<protein>
    <submittedName>
        <fullName evidence="2">Membrane protein</fullName>
    </submittedName>
</protein>
<evidence type="ECO:0000313" key="3">
    <source>
        <dbReference type="Proteomes" id="UP000325797"/>
    </source>
</evidence>
<proteinExistence type="predicted"/>
<organism evidence="2 3">
    <name type="scientific">Hypericibacter adhaerens</name>
    <dbReference type="NCBI Taxonomy" id="2602016"/>
    <lineage>
        <taxon>Bacteria</taxon>
        <taxon>Pseudomonadati</taxon>
        <taxon>Pseudomonadota</taxon>
        <taxon>Alphaproteobacteria</taxon>
        <taxon>Rhodospirillales</taxon>
        <taxon>Dongiaceae</taxon>
        <taxon>Hypericibacter</taxon>
    </lineage>
</organism>
<name>A0A5J6N580_9PROT</name>
<evidence type="ECO:0000256" key="1">
    <source>
        <dbReference type="SAM" id="Phobius"/>
    </source>
</evidence>
<dbReference type="EMBL" id="CP042582">
    <property type="protein sequence ID" value="QEX25039.1"/>
    <property type="molecule type" value="Genomic_DNA"/>
</dbReference>
<feature type="transmembrane region" description="Helical" evidence="1">
    <location>
        <begin position="269"/>
        <end position="290"/>
    </location>
</feature>
<feature type="transmembrane region" description="Helical" evidence="1">
    <location>
        <begin position="192"/>
        <end position="212"/>
    </location>
</feature>
<gene>
    <name evidence="2" type="ORF">FRZ61_49840</name>
</gene>
<keyword evidence="1" id="KW-1133">Transmembrane helix</keyword>